<evidence type="ECO:0000313" key="3">
    <source>
        <dbReference type="Proteomes" id="UP000198420"/>
    </source>
</evidence>
<feature type="region of interest" description="Disordered" evidence="1">
    <location>
        <begin position="21"/>
        <end position="57"/>
    </location>
</feature>
<keyword evidence="3" id="KW-1185">Reference proteome</keyword>
<gene>
    <name evidence="2" type="ORF">SAMN06265355_101114</name>
</gene>
<organism evidence="2 3">
    <name type="scientific">Actinomadura mexicana</name>
    <dbReference type="NCBI Taxonomy" id="134959"/>
    <lineage>
        <taxon>Bacteria</taxon>
        <taxon>Bacillati</taxon>
        <taxon>Actinomycetota</taxon>
        <taxon>Actinomycetes</taxon>
        <taxon>Streptosporangiales</taxon>
        <taxon>Thermomonosporaceae</taxon>
        <taxon>Actinomadura</taxon>
    </lineage>
</organism>
<dbReference type="EMBL" id="FZNP01000001">
    <property type="protein sequence ID" value="SNR23189.1"/>
    <property type="molecule type" value="Genomic_DNA"/>
</dbReference>
<sequence>MRASLLYRICVELIKANAMTGADPNPAAPARVRGSGAPAGPDRGEREWTGIREACAG</sequence>
<evidence type="ECO:0000256" key="1">
    <source>
        <dbReference type="SAM" id="MobiDB-lite"/>
    </source>
</evidence>
<protein>
    <submittedName>
        <fullName evidence="2">Uncharacterized protein</fullName>
    </submittedName>
</protein>
<evidence type="ECO:0000313" key="2">
    <source>
        <dbReference type="EMBL" id="SNR23189.1"/>
    </source>
</evidence>
<reference evidence="3" key="1">
    <citation type="submission" date="2017-06" db="EMBL/GenBank/DDBJ databases">
        <authorList>
            <person name="Varghese N."/>
            <person name="Submissions S."/>
        </authorList>
    </citation>
    <scope>NUCLEOTIDE SEQUENCE [LARGE SCALE GENOMIC DNA]</scope>
    <source>
        <strain evidence="3">DSM 44485</strain>
    </source>
</reference>
<accession>A0A238UPJ0</accession>
<dbReference type="Proteomes" id="UP000198420">
    <property type="component" value="Unassembled WGS sequence"/>
</dbReference>
<proteinExistence type="predicted"/>
<name>A0A238UPJ0_9ACTN</name>
<dbReference type="AlphaFoldDB" id="A0A238UPJ0"/>